<keyword evidence="5 7" id="KW-0472">Membrane</keyword>
<evidence type="ECO:0000256" key="2">
    <source>
        <dbReference type="ARBA" id="ARBA00022679"/>
    </source>
</evidence>
<evidence type="ECO:0000256" key="5">
    <source>
        <dbReference type="ARBA" id="ARBA00023136"/>
    </source>
</evidence>
<dbReference type="Pfam" id="PF01529">
    <property type="entry name" value="DHHC"/>
    <property type="match status" value="1"/>
</dbReference>
<dbReference type="InterPro" id="IPR001594">
    <property type="entry name" value="Palmitoyltrfase_DHHC"/>
</dbReference>
<feature type="region of interest" description="Disordered" evidence="8">
    <location>
        <begin position="1"/>
        <end position="22"/>
    </location>
</feature>
<dbReference type="PANTHER" id="PTHR22883:SF49">
    <property type="entry name" value="PALMITOYLTRANSFERASE ZDHHC7"/>
    <property type="match status" value="1"/>
</dbReference>
<sequence length="216" mass="24327">MPSHRLRDLEQQRPLLDRDKDEEEAAVVERSSRNEATQLWFIQDCCGMVCASSPGSYLFTTLWSPCQASSRSFCLPDQRGVSQQPGRWRWSPTLPHHADRPGEEAGAVPKGNATKKHMESLQLKPGEVISTNVQNAAASNLRGLITAASVNCIREMDHHCPWVNNCVGEKNQRFLVLFTMYIAIISSHALTLCGYQFIFCISVQWRECSDFSLQGR</sequence>
<proteinExistence type="inferred from homology"/>
<dbReference type="EC" id="2.3.1.225" evidence="7"/>
<organism evidence="10 11">
    <name type="scientific">Lates japonicus</name>
    <name type="common">Japanese lates</name>
    <dbReference type="NCBI Taxonomy" id="270547"/>
    <lineage>
        <taxon>Eukaryota</taxon>
        <taxon>Metazoa</taxon>
        <taxon>Chordata</taxon>
        <taxon>Craniata</taxon>
        <taxon>Vertebrata</taxon>
        <taxon>Euteleostomi</taxon>
        <taxon>Actinopterygii</taxon>
        <taxon>Neopterygii</taxon>
        <taxon>Teleostei</taxon>
        <taxon>Neoteleostei</taxon>
        <taxon>Acanthomorphata</taxon>
        <taxon>Carangaria</taxon>
        <taxon>Carangaria incertae sedis</taxon>
        <taxon>Centropomidae</taxon>
        <taxon>Lates</taxon>
    </lineage>
</organism>
<evidence type="ECO:0000256" key="7">
    <source>
        <dbReference type="RuleBase" id="RU079119"/>
    </source>
</evidence>
<evidence type="ECO:0000313" key="11">
    <source>
        <dbReference type="Proteomes" id="UP001279410"/>
    </source>
</evidence>
<dbReference type="GO" id="GO:0005794">
    <property type="term" value="C:Golgi apparatus"/>
    <property type="evidence" value="ECO:0007669"/>
    <property type="project" value="TreeGrafter"/>
</dbReference>
<keyword evidence="3 7" id="KW-0812">Transmembrane</keyword>
<protein>
    <recommendedName>
        <fullName evidence="7">Palmitoyltransferase</fullName>
        <ecNumber evidence="7">2.3.1.225</ecNumber>
    </recommendedName>
</protein>
<evidence type="ECO:0000256" key="4">
    <source>
        <dbReference type="ARBA" id="ARBA00022989"/>
    </source>
</evidence>
<comment type="domain">
    <text evidence="7">The DHHC domain is required for palmitoyltransferase activity.</text>
</comment>
<comment type="caution">
    <text evidence="7">Lacks conserved residue(s) required for the propagation of feature annotation.</text>
</comment>
<reference evidence="10" key="1">
    <citation type="submission" date="2022-08" db="EMBL/GenBank/DDBJ databases">
        <title>Genome sequencing of akame (Lates japonicus).</title>
        <authorList>
            <person name="Hashiguchi Y."/>
            <person name="Takahashi H."/>
        </authorList>
    </citation>
    <scope>NUCLEOTIDE SEQUENCE</scope>
    <source>
        <strain evidence="10">Kochi</strain>
    </source>
</reference>
<evidence type="ECO:0000313" key="10">
    <source>
        <dbReference type="EMBL" id="GLD61687.1"/>
    </source>
</evidence>
<feature type="compositionally biased region" description="Basic and acidic residues" evidence="8">
    <location>
        <begin position="1"/>
        <end position="19"/>
    </location>
</feature>
<dbReference type="Proteomes" id="UP001279410">
    <property type="component" value="Unassembled WGS sequence"/>
</dbReference>
<evidence type="ECO:0000256" key="1">
    <source>
        <dbReference type="ARBA" id="ARBA00004141"/>
    </source>
</evidence>
<keyword evidence="11" id="KW-1185">Reference proteome</keyword>
<dbReference type="PANTHER" id="PTHR22883">
    <property type="entry name" value="ZINC FINGER DHHC DOMAIN CONTAINING PROTEIN"/>
    <property type="match status" value="1"/>
</dbReference>
<evidence type="ECO:0000256" key="3">
    <source>
        <dbReference type="ARBA" id="ARBA00022692"/>
    </source>
</evidence>
<keyword evidence="2 7" id="KW-0808">Transferase</keyword>
<evidence type="ECO:0000256" key="6">
    <source>
        <dbReference type="ARBA" id="ARBA00023315"/>
    </source>
</evidence>
<comment type="catalytic activity">
    <reaction evidence="7">
        <text>L-cysteinyl-[protein] + hexadecanoyl-CoA = S-hexadecanoyl-L-cysteinyl-[protein] + CoA</text>
        <dbReference type="Rhea" id="RHEA:36683"/>
        <dbReference type="Rhea" id="RHEA-COMP:10131"/>
        <dbReference type="Rhea" id="RHEA-COMP:11032"/>
        <dbReference type="ChEBI" id="CHEBI:29950"/>
        <dbReference type="ChEBI" id="CHEBI:57287"/>
        <dbReference type="ChEBI" id="CHEBI:57379"/>
        <dbReference type="ChEBI" id="CHEBI:74151"/>
        <dbReference type="EC" id="2.3.1.225"/>
    </reaction>
</comment>
<evidence type="ECO:0000259" key="9">
    <source>
        <dbReference type="Pfam" id="PF01529"/>
    </source>
</evidence>
<dbReference type="GO" id="GO:0019706">
    <property type="term" value="F:protein-cysteine S-palmitoyltransferase activity"/>
    <property type="evidence" value="ECO:0007669"/>
    <property type="project" value="UniProtKB-EC"/>
</dbReference>
<dbReference type="GO" id="GO:0005783">
    <property type="term" value="C:endoplasmic reticulum"/>
    <property type="evidence" value="ECO:0007669"/>
    <property type="project" value="TreeGrafter"/>
</dbReference>
<feature type="transmembrane region" description="Helical" evidence="7">
    <location>
        <begin position="174"/>
        <end position="198"/>
    </location>
</feature>
<feature type="region of interest" description="Disordered" evidence="8">
    <location>
        <begin position="84"/>
        <end position="110"/>
    </location>
</feature>
<dbReference type="GO" id="GO:0006612">
    <property type="term" value="P:protein targeting to membrane"/>
    <property type="evidence" value="ECO:0007669"/>
    <property type="project" value="TreeGrafter"/>
</dbReference>
<feature type="domain" description="Palmitoyltransferase DHHC" evidence="9">
    <location>
        <begin position="151"/>
        <end position="205"/>
    </location>
</feature>
<name>A0AAD3MXT4_LATJO</name>
<dbReference type="EMBL" id="BRZM01000047">
    <property type="protein sequence ID" value="GLD61687.1"/>
    <property type="molecule type" value="Genomic_DNA"/>
</dbReference>
<gene>
    <name evidence="10" type="ORF">AKAME5_001347500</name>
</gene>
<comment type="similarity">
    <text evidence="7">Belongs to the DHHC palmitoyltransferase family.</text>
</comment>
<accession>A0AAD3MXT4</accession>
<dbReference type="AlphaFoldDB" id="A0AAD3MXT4"/>
<comment type="subcellular location">
    <subcellularLocation>
        <location evidence="1">Membrane</location>
        <topology evidence="1">Multi-pass membrane protein</topology>
    </subcellularLocation>
</comment>
<dbReference type="InterPro" id="IPR039859">
    <property type="entry name" value="PFA4/ZDH16/20/ERF2-like"/>
</dbReference>
<keyword evidence="6 7" id="KW-0012">Acyltransferase</keyword>
<dbReference type="GO" id="GO:0016020">
    <property type="term" value="C:membrane"/>
    <property type="evidence" value="ECO:0007669"/>
    <property type="project" value="UniProtKB-SubCell"/>
</dbReference>
<keyword evidence="4 7" id="KW-1133">Transmembrane helix</keyword>
<evidence type="ECO:0000256" key="8">
    <source>
        <dbReference type="SAM" id="MobiDB-lite"/>
    </source>
</evidence>
<dbReference type="PROSITE" id="PS50216">
    <property type="entry name" value="DHHC"/>
    <property type="match status" value="1"/>
</dbReference>
<comment type="caution">
    <text evidence="10">The sequence shown here is derived from an EMBL/GenBank/DDBJ whole genome shotgun (WGS) entry which is preliminary data.</text>
</comment>